<evidence type="ECO:0000256" key="1">
    <source>
        <dbReference type="ARBA" id="ARBA00022679"/>
    </source>
</evidence>
<keyword evidence="1 4" id="KW-0808">Transferase</keyword>
<proteinExistence type="predicted"/>
<keyword evidence="5" id="KW-1185">Reference proteome</keyword>
<dbReference type="SUPFAM" id="SSF53756">
    <property type="entry name" value="UDP-Glycosyltransferase/glycogen phosphorylase"/>
    <property type="match status" value="1"/>
</dbReference>
<dbReference type="PANTHER" id="PTHR46401:SF2">
    <property type="entry name" value="GLYCOSYLTRANSFERASE WBBK-RELATED"/>
    <property type="match status" value="1"/>
</dbReference>
<sequence length="388" mass="43063">MKIAMIGSRGLGSSYGGIERVLTELCPRLADLGHTVDVFSRQDISFNGGPRVRAIPTPSFGGKYLETITRSSFALARAMGRYDIIHFHAVGPGVLTPLTRLFGQKSIVTVHGLDHERDKWNLAARMSLRFAESVLAHNADQISVVSESMRRYFNERYDAPAVFIPNGSSPKQRVAPGPLLEKFGLSPNRYVFFASRLTPEKGCHDLIEAFNTLDTDMKLVIAGERRKVNKTRDVSARGEGSAEYIDSLRAQANPDRVVFVGHRTGDELAELFSNAYLFVLPSYLEGMSMALLEAMSYGVPALVSNIAENSAVVGEHGFYFEKKDVAGLRLELKRLISNPQLIERMTDILATFALPDWDAVARSYDKLYHRAVQQEEEFVSIASQTPQS</sequence>
<organism evidence="4 5">
    <name type="scientific">Methylocapsa palsarum</name>
    <dbReference type="NCBI Taxonomy" id="1612308"/>
    <lineage>
        <taxon>Bacteria</taxon>
        <taxon>Pseudomonadati</taxon>
        <taxon>Pseudomonadota</taxon>
        <taxon>Alphaproteobacteria</taxon>
        <taxon>Hyphomicrobiales</taxon>
        <taxon>Beijerinckiaceae</taxon>
        <taxon>Methylocapsa</taxon>
    </lineage>
</organism>
<dbReference type="Pfam" id="PF00534">
    <property type="entry name" value="Glycos_transf_1"/>
    <property type="match status" value="1"/>
</dbReference>
<dbReference type="Proteomes" id="UP000198755">
    <property type="component" value="Unassembled WGS sequence"/>
</dbReference>
<dbReference type="EMBL" id="FOSN01000017">
    <property type="protein sequence ID" value="SFK74706.1"/>
    <property type="molecule type" value="Genomic_DNA"/>
</dbReference>
<dbReference type="AlphaFoldDB" id="A0A1I4C3D2"/>
<feature type="domain" description="Glycosyltransferase subfamily 4-like N-terminal" evidence="3">
    <location>
        <begin position="15"/>
        <end position="167"/>
    </location>
</feature>
<dbReference type="PANTHER" id="PTHR46401">
    <property type="entry name" value="GLYCOSYLTRANSFERASE WBBK-RELATED"/>
    <property type="match status" value="1"/>
</dbReference>
<dbReference type="OrthoDB" id="9790710at2"/>
<evidence type="ECO:0000313" key="4">
    <source>
        <dbReference type="EMBL" id="SFK74706.1"/>
    </source>
</evidence>
<dbReference type="InterPro" id="IPR001296">
    <property type="entry name" value="Glyco_trans_1"/>
</dbReference>
<evidence type="ECO:0000313" key="5">
    <source>
        <dbReference type="Proteomes" id="UP000198755"/>
    </source>
</evidence>
<dbReference type="STRING" id="1612308.SAMN05444581_11778"/>
<evidence type="ECO:0000259" key="2">
    <source>
        <dbReference type="Pfam" id="PF00534"/>
    </source>
</evidence>
<dbReference type="Gene3D" id="3.40.50.2000">
    <property type="entry name" value="Glycogen Phosphorylase B"/>
    <property type="match status" value="2"/>
</dbReference>
<dbReference type="InterPro" id="IPR028098">
    <property type="entry name" value="Glyco_trans_4-like_N"/>
</dbReference>
<reference evidence="4 5" key="1">
    <citation type="submission" date="2016-10" db="EMBL/GenBank/DDBJ databases">
        <authorList>
            <person name="de Groot N.N."/>
        </authorList>
    </citation>
    <scope>NUCLEOTIDE SEQUENCE [LARGE SCALE GENOMIC DNA]</scope>
    <source>
        <strain evidence="4 5">NE2</strain>
    </source>
</reference>
<dbReference type="RefSeq" id="WP_091685541.1">
    <property type="nucleotide sequence ID" value="NZ_FOSN01000017.1"/>
</dbReference>
<name>A0A1I4C3D2_9HYPH</name>
<dbReference type="GO" id="GO:0016757">
    <property type="term" value="F:glycosyltransferase activity"/>
    <property type="evidence" value="ECO:0007669"/>
    <property type="project" value="InterPro"/>
</dbReference>
<dbReference type="GO" id="GO:0009103">
    <property type="term" value="P:lipopolysaccharide biosynthetic process"/>
    <property type="evidence" value="ECO:0007669"/>
    <property type="project" value="TreeGrafter"/>
</dbReference>
<dbReference type="Pfam" id="PF13439">
    <property type="entry name" value="Glyco_transf_4"/>
    <property type="match status" value="1"/>
</dbReference>
<protein>
    <submittedName>
        <fullName evidence="4">Glycosyltransferase involved in cell wall bisynthesis</fullName>
    </submittedName>
</protein>
<accession>A0A1I4C3D2</accession>
<dbReference type="CDD" id="cd03801">
    <property type="entry name" value="GT4_PimA-like"/>
    <property type="match status" value="1"/>
</dbReference>
<gene>
    <name evidence="4" type="ORF">SAMN05444581_11778</name>
</gene>
<evidence type="ECO:0000259" key="3">
    <source>
        <dbReference type="Pfam" id="PF13439"/>
    </source>
</evidence>
<feature type="domain" description="Glycosyl transferase family 1" evidence="2">
    <location>
        <begin position="188"/>
        <end position="346"/>
    </location>
</feature>